<sequence>MFTRRLIANIGQLMLLASSERHTVATGALVRNGDDTARPVKVFSDGIIEFLGPTPVALPKGERFLDYTVRTELLNSVCL</sequence>
<proteinExistence type="predicted"/>
<keyword evidence="2" id="KW-1185">Reference proteome</keyword>
<dbReference type="EMBL" id="BAABRN010000033">
    <property type="protein sequence ID" value="GAA5502938.1"/>
    <property type="molecule type" value="Genomic_DNA"/>
</dbReference>
<reference evidence="1 2" key="1">
    <citation type="submission" date="2024-02" db="EMBL/GenBank/DDBJ databases">
        <title>Deinococcus xinjiangensis NBRC 107630.</title>
        <authorList>
            <person name="Ichikawa N."/>
            <person name="Katano-Makiyama Y."/>
            <person name="Hidaka K."/>
        </authorList>
    </citation>
    <scope>NUCLEOTIDE SEQUENCE [LARGE SCALE GENOMIC DNA]</scope>
    <source>
        <strain evidence="1 2">NBRC 107630</strain>
    </source>
</reference>
<organism evidence="1 2">
    <name type="scientific">Deinococcus xinjiangensis</name>
    <dbReference type="NCBI Taxonomy" id="457454"/>
    <lineage>
        <taxon>Bacteria</taxon>
        <taxon>Thermotogati</taxon>
        <taxon>Deinococcota</taxon>
        <taxon>Deinococci</taxon>
        <taxon>Deinococcales</taxon>
        <taxon>Deinococcaceae</taxon>
        <taxon>Deinococcus</taxon>
    </lineage>
</organism>
<accession>A0ABP9VFV3</accession>
<evidence type="ECO:0000313" key="2">
    <source>
        <dbReference type="Proteomes" id="UP001458946"/>
    </source>
</evidence>
<gene>
    <name evidence="1" type="ORF">Dxin01_02685</name>
</gene>
<dbReference type="RefSeq" id="WP_353542910.1">
    <property type="nucleotide sequence ID" value="NZ_BAABRN010000033.1"/>
</dbReference>
<dbReference type="Proteomes" id="UP001458946">
    <property type="component" value="Unassembled WGS sequence"/>
</dbReference>
<name>A0ABP9VFV3_9DEIO</name>
<evidence type="ECO:0000313" key="1">
    <source>
        <dbReference type="EMBL" id="GAA5502938.1"/>
    </source>
</evidence>
<comment type="caution">
    <text evidence="1">The sequence shown here is derived from an EMBL/GenBank/DDBJ whole genome shotgun (WGS) entry which is preliminary data.</text>
</comment>
<protein>
    <submittedName>
        <fullName evidence="1">Uncharacterized protein</fullName>
    </submittedName>
</protein>